<dbReference type="InterPro" id="IPR049625">
    <property type="entry name" value="Glyco_transf_61_cat"/>
</dbReference>
<name>A0ABQ4TDF9_METOR</name>
<dbReference type="Proteomes" id="UP001055156">
    <property type="component" value="Unassembled WGS sequence"/>
</dbReference>
<sequence length="338" mass="38498">MSSLQPCTSLWGTTQVIEDAPTTKIFKNCIYLPYAHGKPWGIIDADGKFISESIDYREGLYPPPDQVISTEAQLYEIPHHRENTTYIYGGRINPHFGHFLINTLPRYWNVTKIRSPNTKILYHGPNSSEELFSIPFVSTIFRQLGLAPRDFINFQQNTKISNIVIPSTSFEEQRAGYLPYRNLCSSIGDRILYKFGDNAEISTIYYSKTRLKSAVGNISNEIEIENYLHSNGVQIFYPEMLSFEEQIYLMSNCKNIIASSGSFLHASIFCPPRKITCLNVTEKINTNYTIIDQLTGNDAAYYYPSAIQVLPKTEGFLTSRYIPDAEQVAAEILELSRM</sequence>
<evidence type="ECO:0000313" key="3">
    <source>
        <dbReference type="Proteomes" id="UP001055156"/>
    </source>
</evidence>
<gene>
    <name evidence="2" type="ORF">LKMONMHP_4599</name>
</gene>
<proteinExistence type="predicted"/>
<organism evidence="2 3">
    <name type="scientific">Methylobacterium organophilum</name>
    <dbReference type="NCBI Taxonomy" id="410"/>
    <lineage>
        <taxon>Bacteria</taxon>
        <taxon>Pseudomonadati</taxon>
        <taxon>Pseudomonadota</taxon>
        <taxon>Alphaproteobacteria</taxon>
        <taxon>Hyphomicrobiales</taxon>
        <taxon>Methylobacteriaceae</taxon>
        <taxon>Methylobacterium</taxon>
    </lineage>
</organism>
<evidence type="ECO:0000313" key="2">
    <source>
        <dbReference type="EMBL" id="GJE29715.1"/>
    </source>
</evidence>
<reference evidence="2" key="1">
    <citation type="journal article" date="2021" name="Front. Microbiol.">
        <title>Comprehensive Comparative Genomics and Phenotyping of Methylobacterium Species.</title>
        <authorList>
            <person name="Alessa O."/>
            <person name="Ogura Y."/>
            <person name="Fujitani Y."/>
            <person name="Takami H."/>
            <person name="Hayashi T."/>
            <person name="Sahin N."/>
            <person name="Tani A."/>
        </authorList>
    </citation>
    <scope>NUCLEOTIDE SEQUENCE</scope>
    <source>
        <strain evidence="2">NBRC 15689</strain>
    </source>
</reference>
<evidence type="ECO:0000259" key="1">
    <source>
        <dbReference type="Pfam" id="PF04577"/>
    </source>
</evidence>
<protein>
    <recommendedName>
        <fullName evidence="1">Glycosyltransferase 61 catalytic domain-containing protein</fullName>
    </recommendedName>
</protein>
<feature type="domain" description="Glycosyltransferase 61 catalytic" evidence="1">
    <location>
        <begin position="96"/>
        <end position="273"/>
    </location>
</feature>
<dbReference type="EMBL" id="BPQV01000019">
    <property type="protein sequence ID" value="GJE29715.1"/>
    <property type="molecule type" value="Genomic_DNA"/>
</dbReference>
<comment type="caution">
    <text evidence="2">The sequence shown here is derived from an EMBL/GenBank/DDBJ whole genome shotgun (WGS) entry which is preliminary data.</text>
</comment>
<reference evidence="2" key="2">
    <citation type="submission" date="2021-08" db="EMBL/GenBank/DDBJ databases">
        <authorList>
            <person name="Tani A."/>
            <person name="Ola A."/>
            <person name="Ogura Y."/>
            <person name="Katsura K."/>
            <person name="Hayashi T."/>
        </authorList>
    </citation>
    <scope>NUCLEOTIDE SEQUENCE</scope>
    <source>
        <strain evidence="2">NBRC 15689</strain>
    </source>
</reference>
<keyword evidence="3" id="KW-1185">Reference proteome</keyword>
<dbReference type="Pfam" id="PF04577">
    <property type="entry name" value="Glyco_transf_61"/>
    <property type="match status" value="1"/>
</dbReference>
<accession>A0ABQ4TDF9</accession>